<dbReference type="InterPro" id="IPR003615">
    <property type="entry name" value="HNH_nuc"/>
</dbReference>
<name>A0A9P7V0Q3_9AGAR</name>
<dbReference type="EMBL" id="CM032181">
    <property type="protein sequence ID" value="KAG7098184.1"/>
    <property type="molecule type" value="Genomic_DNA"/>
</dbReference>
<dbReference type="AlphaFoldDB" id="A0A9P7V0Q3"/>
<proteinExistence type="predicted"/>
<accession>A0A9P7V0Q3</accession>
<evidence type="ECO:0000313" key="2">
    <source>
        <dbReference type="EMBL" id="KAG7098184.1"/>
    </source>
</evidence>
<evidence type="ECO:0000259" key="1">
    <source>
        <dbReference type="Pfam" id="PF13391"/>
    </source>
</evidence>
<dbReference type="GeneID" id="66069228"/>
<organism evidence="2 3">
    <name type="scientific">Marasmius oreades</name>
    <name type="common">fairy-ring Marasmius</name>
    <dbReference type="NCBI Taxonomy" id="181124"/>
    <lineage>
        <taxon>Eukaryota</taxon>
        <taxon>Fungi</taxon>
        <taxon>Dikarya</taxon>
        <taxon>Basidiomycota</taxon>
        <taxon>Agaricomycotina</taxon>
        <taxon>Agaricomycetes</taxon>
        <taxon>Agaricomycetidae</taxon>
        <taxon>Agaricales</taxon>
        <taxon>Marasmiineae</taxon>
        <taxon>Marasmiaceae</taxon>
        <taxon>Marasmius</taxon>
    </lineage>
</organism>
<keyword evidence="3" id="KW-1185">Reference proteome</keyword>
<dbReference type="Proteomes" id="UP001049176">
    <property type="component" value="Chromosome 1"/>
</dbReference>
<gene>
    <name evidence="2" type="ORF">E1B28_000152</name>
</gene>
<protein>
    <recommendedName>
        <fullName evidence="1">HNH nuclease domain-containing protein</fullName>
    </recommendedName>
</protein>
<sequence>MTGNKSQTRSDATRKAVRERDSICRVTGSRVMPRMRGTNYTGFEVAHIFPLAWAVPDHAPKFPPPIQPYLTYPKLADKPRNALLLRADVHSQFDDYQFSAKPIYLPNAHSSQTTLVWWLMRFEQSGASSLPNRDQPDFNRLRCLRGPATELNIQDFDSGLMDHHFTVALNWHVLGFGTEA</sequence>
<dbReference type="KEGG" id="more:E1B28_000152"/>
<reference evidence="2" key="1">
    <citation type="journal article" date="2021" name="Genome Biol. Evol.">
        <title>The assembled and annotated genome of the fairy-ring fungus Marasmius oreades.</title>
        <authorList>
            <person name="Hiltunen M."/>
            <person name="Ament-Velasquez S.L."/>
            <person name="Johannesson H."/>
        </authorList>
    </citation>
    <scope>NUCLEOTIDE SEQUENCE</scope>
    <source>
        <strain evidence="2">03SP1</strain>
    </source>
</reference>
<dbReference type="Pfam" id="PF13391">
    <property type="entry name" value="HNH_2"/>
    <property type="match status" value="1"/>
</dbReference>
<evidence type="ECO:0000313" key="3">
    <source>
        <dbReference type="Proteomes" id="UP001049176"/>
    </source>
</evidence>
<dbReference type="RefSeq" id="XP_043014654.1">
    <property type="nucleotide sequence ID" value="XM_043145954.1"/>
</dbReference>
<dbReference type="OrthoDB" id="2142759at2759"/>
<feature type="domain" description="HNH nuclease" evidence="1">
    <location>
        <begin position="24"/>
        <end position="99"/>
    </location>
</feature>
<comment type="caution">
    <text evidence="2">The sequence shown here is derived from an EMBL/GenBank/DDBJ whole genome shotgun (WGS) entry which is preliminary data.</text>
</comment>